<dbReference type="InterPro" id="IPR050317">
    <property type="entry name" value="Plant_Fungal_Acyltransferase"/>
</dbReference>
<gene>
    <name evidence="2" type="ORF">ACH5RR_026990</name>
</gene>
<dbReference type="PANTHER" id="PTHR31642">
    <property type="entry name" value="TRICHOTHECENE 3-O-ACETYLTRANSFERASE"/>
    <property type="match status" value="1"/>
</dbReference>
<proteinExistence type="inferred from homology"/>
<reference evidence="2 3" key="1">
    <citation type="submission" date="2024-11" db="EMBL/GenBank/DDBJ databases">
        <title>A near-complete genome assembly of Cinchona calisaya.</title>
        <authorList>
            <person name="Lian D.C."/>
            <person name="Zhao X.W."/>
            <person name="Wei L."/>
        </authorList>
    </citation>
    <scope>NUCLEOTIDE SEQUENCE [LARGE SCALE GENOMIC DNA]</scope>
    <source>
        <tissue evidence="2">Nenye</tissue>
    </source>
</reference>
<dbReference type="PANTHER" id="PTHR31642:SF259">
    <property type="entry name" value="PROTEIN ECERIFERUM 2"/>
    <property type="match status" value="1"/>
</dbReference>
<evidence type="ECO:0000313" key="2">
    <source>
        <dbReference type="EMBL" id="KAL3514273.1"/>
    </source>
</evidence>
<keyword evidence="3" id="KW-1185">Reference proteome</keyword>
<dbReference type="Pfam" id="PF02458">
    <property type="entry name" value="Transferase"/>
    <property type="match status" value="1"/>
</dbReference>
<comment type="caution">
    <text evidence="2">The sequence shown here is derived from an EMBL/GenBank/DDBJ whole genome shotgun (WGS) entry which is preliminary data.</text>
</comment>
<accession>A0ABD2Z462</accession>
<sequence>MVSTPGENLVYDVRLSSVVPASITGEDKFHELSNMDLIMKLHYLKGIYFFTSDAVRGLTVHDLKKPMFECLALYSPSVSGRIRRSEDNGRPFIKCNDSGVRIAEAKSSKNLDEWLAFDDYSLNDQLIYSQFLGPDLGFTPLVFVQFTWFKCGGISIGLSWSHILGDAFSASHFINMWGQILTGQVPSQHLDMSTIKNYNKTNKPLSPIAKVPLYLQRVQLDPLSGHWLISNHNKMQCHSFHLTAKQLNHLTEAANLAKPFEVISAIIWKSLAKVRGKLLEPKIVTICSTRNAGSWDKKCELPSNSQVKISSIEVSEDADLPELAKLIANKQVDETNLIEELIMAEKDDYDGMSRDFILYGAHLTFVNLEEIKIYEMELRGHQPIFASYSLSGVGDEGAILVLPGPSSGKEKGGRVINLVLPENQLGELKYELKREWGIC</sequence>
<comment type="similarity">
    <text evidence="1">Belongs to the plant acyltransferase family.</text>
</comment>
<dbReference type="Proteomes" id="UP001630127">
    <property type="component" value="Unassembled WGS sequence"/>
</dbReference>
<evidence type="ECO:0000313" key="3">
    <source>
        <dbReference type="Proteomes" id="UP001630127"/>
    </source>
</evidence>
<name>A0ABD2Z462_9GENT</name>
<dbReference type="AlphaFoldDB" id="A0ABD2Z462"/>
<dbReference type="EMBL" id="JBJUIK010000011">
    <property type="protein sequence ID" value="KAL3514273.1"/>
    <property type="molecule type" value="Genomic_DNA"/>
</dbReference>
<dbReference type="InterPro" id="IPR023213">
    <property type="entry name" value="CAT-like_dom_sf"/>
</dbReference>
<evidence type="ECO:0000256" key="1">
    <source>
        <dbReference type="ARBA" id="ARBA00009861"/>
    </source>
</evidence>
<organism evidence="2 3">
    <name type="scientific">Cinchona calisaya</name>
    <dbReference type="NCBI Taxonomy" id="153742"/>
    <lineage>
        <taxon>Eukaryota</taxon>
        <taxon>Viridiplantae</taxon>
        <taxon>Streptophyta</taxon>
        <taxon>Embryophyta</taxon>
        <taxon>Tracheophyta</taxon>
        <taxon>Spermatophyta</taxon>
        <taxon>Magnoliopsida</taxon>
        <taxon>eudicotyledons</taxon>
        <taxon>Gunneridae</taxon>
        <taxon>Pentapetalae</taxon>
        <taxon>asterids</taxon>
        <taxon>lamiids</taxon>
        <taxon>Gentianales</taxon>
        <taxon>Rubiaceae</taxon>
        <taxon>Cinchonoideae</taxon>
        <taxon>Cinchoneae</taxon>
        <taxon>Cinchona</taxon>
    </lineage>
</organism>
<dbReference type="Gene3D" id="3.30.559.10">
    <property type="entry name" value="Chloramphenicol acetyltransferase-like domain"/>
    <property type="match status" value="2"/>
</dbReference>
<protein>
    <submittedName>
        <fullName evidence="2">Uncharacterized protein</fullName>
    </submittedName>
</protein>